<dbReference type="Pfam" id="PF02753">
    <property type="entry name" value="PapD_C"/>
    <property type="match status" value="1"/>
</dbReference>
<dbReference type="Pfam" id="PF00345">
    <property type="entry name" value="PapD_N"/>
    <property type="match status" value="1"/>
</dbReference>
<dbReference type="GO" id="GO:0071555">
    <property type="term" value="P:cell wall organization"/>
    <property type="evidence" value="ECO:0007669"/>
    <property type="project" value="InterPro"/>
</dbReference>
<keyword evidence="12" id="KW-1185">Reference proteome</keyword>
<name>A0AAW8NIH8_9GAMM</name>
<comment type="similarity">
    <text evidence="2">Belongs to the periplasmic pilus chaperone family.</text>
</comment>
<accession>A0AAW8NIH8</accession>
<keyword evidence="3 6" id="KW-0732">Signal</keyword>
<evidence type="ECO:0000256" key="4">
    <source>
        <dbReference type="ARBA" id="ARBA00022764"/>
    </source>
</evidence>
<comment type="subcellular location">
    <subcellularLocation>
        <location evidence="1">Periplasm</location>
    </subcellularLocation>
</comment>
<dbReference type="PRINTS" id="PR00969">
    <property type="entry name" value="CHAPERONPILI"/>
</dbReference>
<organism evidence="9 11">
    <name type="scientific">Shewanella fidelis</name>
    <dbReference type="NCBI Taxonomy" id="173509"/>
    <lineage>
        <taxon>Bacteria</taxon>
        <taxon>Pseudomonadati</taxon>
        <taxon>Pseudomonadota</taxon>
        <taxon>Gammaproteobacteria</taxon>
        <taxon>Alteromonadales</taxon>
        <taxon>Shewanellaceae</taxon>
        <taxon>Shewanella</taxon>
    </lineage>
</organism>
<dbReference type="AlphaFoldDB" id="A0AAW8NIH8"/>
<feature type="chain" id="PRO_5043880419" evidence="6">
    <location>
        <begin position="26"/>
        <end position="235"/>
    </location>
</feature>
<evidence type="ECO:0000259" key="8">
    <source>
        <dbReference type="Pfam" id="PF02753"/>
    </source>
</evidence>
<dbReference type="Gene3D" id="2.60.40.10">
    <property type="entry name" value="Immunoglobulins"/>
    <property type="match status" value="2"/>
</dbReference>
<dbReference type="InterPro" id="IPR036316">
    <property type="entry name" value="Pili_assmbl_chap_C_dom_sf"/>
</dbReference>
<dbReference type="SUPFAM" id="SSF49354">
    <property type="entry name" value="PapD-like"/>
    <property type="match status" value="1"/>
</dbReference>
<protein>
    <submittedName>
        <fullName evidence="9">Molecular chaperone</fullName>
    </submittedName>
</protein>
<dbReference type="PANTHER" id="PTHR30251:SF2">
    <property type="entry name" value="FIMBRIAL CHAPERONE YADV-RELATED"/>
    <property type="match status" value="1"/>
</dbReference>
<evidence type="ECO:0000256" key="5">
    <source>
        <dbReference type="ARBA" id="ARBA00023186"/>
    </source>
</evidence>
<dbReference type="InterPro" id="IPR050643">
    <property type="entry name" value="Periplasmic_pilus_chap"/>
</dbReference>
<dbReference type="Proteomes" id="UP001259340">
    <property type="component" value="Unassembled WGS sequence"/>
</dbReference>
<evidence type="ECO:0000256" key="2">
    <source>
        <dbReference type="ARBA" id="ARBA00007399"/>
    </source>
</evidence>
<evidence type="ECO:0000313" key="10">
    <source>
        <dbReference type="EMBL" id="MDW4825458.1"/>
    </source>
</evidence>
<dbReference type="InterPro" id="IPR008962">
    <property type="entry name" value="PapD-like_sf"/>
</dbReference>
<dbReference type="InterPro" id="IPR001829">
    <property type="entry name" value="Pili_assmbl_chaperone_bac"/>
</dbReference>
<dbReference type="SUPFAM" id="SSF49584">
    <property type="entry name" value="Periplasmic chaperone C-domain"/>
    <property type="match status" value="1"/>
</dbReference>
<keyword evidence="4" id="KW-0574">Periplasm</keyword>
<comment type="caution">
    <text evidence="9">The sequence shown here is derived from an EMBL/GenBank/DDBJ whole genome shotgun (WGS) entry which is preliminary data.</text>
</comment>
<dbReference type="RefSeq" id="WP_310653818.1">
    <property type="nucleotide sequence ID" value="NZ_JAPMLA010000007.1"/>
</dbReference>
<dbReference type="GO" id="GO:0030288">
    <property type="term" value="C:outer membrane-bounded periplasmic space"/>
    <property type="evidence" value="ECO:0007669"/>
    <property type="project" value="InterPro"/>
</dbReference>
<proteinExistence type="inferred from homology"/>
<feature type="domain" description="Pili assembly chaperone N-terminal" evidence="7">
    <location>
        <begin position="26"/>
        <end position="144"/>
    </location>
</feature>
<feature type="signal peptide" evidence="6">
    <location>
        <begin position="1"/>
        <end position="25"/>
    </location>
</feature>
<dbReference type="EMBL" id="JAPMLD010000007">
    <property type="protein sequence ID" value="MDW4825458.1"/>
    <property type="molecule type" value="Genomic_DNA"/>
</dbReference>
<gene>
    <name evidence="9" type="ORF">OS133_01980</name>
    <name evidence="10" type="ORF">OS134_15415</name>
</gene>
<evidence type="ECO:0000313" key="12">
    <source>
        <dbReference type="Proteomes" id="UP001271263"/>
    </source>
</evidence>
<reference evidence="10 12" key="1">
    <citation type="journal article" date="2022" name="bioRxiv">
        <title>Prophages regulate Shewanella fidelis 3313 motility and biofilm formation: implications for gut colonization dynamics in Ciona robusta.</title>
        <authorList>
            <person name="Natarajan O."/>
            <person name="Gibboney S.L."/>
            <person name="Young M.N."/>
            <person name="Lim S.J."/>
            <person name="Pluta N."/>
            <person name="Atkinson C.G."/>
            <person name="Leigh B.A."/>
            <person name="Liberti A."/>
            <person name="Kees E.D."/>
            <person name="Breitbart M."/>
            <person name="Gralnick J.A."/>
            <person name="Dishaw L.J."/>
        </authorList>
    </citation>
    <scope>NUCLEOTIDE SEQUENCE [LARGE SCALE GENOMIC DNA]</scope>
    <source>
        <strain evidence="10 12">JG4066</strain>
    </source>
</reference>
<dbReference type="InterPro" id="IPR016147">
    <property type="entry name" value="Pili_assmbl_chaperone_N"/>
</dbReference>
<dbReference type="InterPro" id="IPR013783">
    <property type="entry name" value="Ig-like_fold"/>
</dbReference>
<evidence type="ECO:0000256" key="6">
    <source>
        <dbReference type="SAM" id="SignalP"/>
    </source>
</evidence>
<evidence type="ECO:0000313" key="9">
    <source>
        <dbReference type="EMBL" id="MDR8522466.1"/>
    </source>
</evidence>
<sequence length="235" mass="25528">MRCKLKLFFSLVGICCSLLIGQAYAGFSLGSTRVVVLSQDTQVLKVTNHGDIAFAMQAWAETPAGGNPGHALVVSPSFAKLAGDSNLDLKLMSLANSGDTEQLYYLNVQEIPPKAKKDHNGVRGNEVAFAVRTKIKVFVRTEALQEQRRNAEKAVTVSLSEDGKQLHINNPTPFYFSIDTASLGGNMLAVSKSGLVPPMAKETLDIDANALVNEEVEISFIDDYGARRQYSYAIQ</sequence>
<evidence type="ECO:0000256" key="1">
    <source>
        <dbReference type="ARBA" id="ARBA00004418"/>
    </source>
</evidence>
<evidence type="ECO:0000256" key="3">
    <source>
        <dbReference type="ARBA" id="ARBA00022729"/>
    </source>
</evidence>
<reference evidence="9" key="2">
    <citation type="submission" date="2022-11" db="EMBL/GenBank/DDBJ databases">
        <title>Prophages regulate Shewanella fidelis motility and biofilm formation: implications for gut colonization dynamics in Ciona robusta.</title>
        <authorList>
            <person name="Natarajan O."/>
            <person name="Gibboney S.L."/>
            <person name="Young M.N."/>
            <person name="Lim S.J."/>
            <person name="Pluta N."/>
            <person name="Atkinson C.G.F."/>
            <person name="Leigh B.A."/>
            <person name="Liberti A."/>
            <person name="Kees E."/>
            <person name="Breitbart M."/>
            <person name="Gralnick J."/>
            <person name="Dishaw L.J."/>
        </authorList>
    </citation>
    <scope>NUCLEOTIDE SEQUENCE</scope>
    <source>
        <strain evidence="9">3313</strain>
    </source>
</reference>
<feature type="domain" description="Pili assembly chaperone C-terminal" evidence="8">
    <location>
        <begin position="168"/>
        <end position="228"/>
    </location>
</feature>
<dbReference type="Proteomes" id="UP001271263">
    <property type="component" value="Unassembled WGS sequence"/>
</dbReference>
<evidence type="ECO:0000313" key="11">
    <source>
        <dbReference type="Proteomes" id="UP001259340"/>
    </source>
</evidence>
<dbReference type="PANTHER" id="PTHR30251">
    <property type="entry name" value="PILUS ASSEMBLY CHAPERONE"/>
    <property type="match status" value="1"/>
</dbReference>
<evidence type="ECO:0000259" key="7">
    <source>
        <dbReference type="Pfam" id="PF00345"/>
    </source>
</evidence>
<keyword evidence="5" id="KW-0143">Chaperone</keyword>
<dbReference type="InterPro" id="IPR016148">
    <property type="entry name" value="Pili_assmbl_chaperone_C"/>
</dbReference>
<dbReference type="EMBL" id="JAPMLE010000001">
    <property type="protein sequence ID" value="MDR8522466.1"/>
    <property type="molecule type" value="Genomic_DNA"/>
</dbReference>